<protein>
    <submittedName>
        <fullName evidence="2">Uncharacterized protein</fullName>
    </submittedName>
</protein>
<evidence type="ECO:0000313" key="1">
    <source>
        <dbReference type="Proteomes" id="UP000887580"/>
    </source>
</evidence>
<name>A0AC35F0Y0_9BILA</name>
<sequence length="285" mass="32706">MTTKDNFLLFKDKHKCFNFCYTDSGAQYSDLNLNQILKGSNIFPIQSNSKSYNNKKTDSTLSESYKGKEKSQTWKYSNALSLNYEKQKCWKKNGFSNAINNSTLSFHISANENSNEASSDSLNKSFHKQKQINPASTFVSQNPFEFQRQQNDKASEPEVSQFKASQRLLTSNKSDRYVNNAIFPLNFQQQRQKMRVPEGAPVSGWLWLQTKFPQLRKISRPSLGTVAVISTLTLTVFAIYAVGVQPKLNNEYYRQSQAEKRSTIKATREELAQGLPVWKDPFDRK</sequence>
<proteinExistence type="predicted"/>
<accession>A0AC35F0Y0</accession>
<evidence type="ECO:0000313" key="2">
    <source>
        <dbReference type="WBParaSite" id="PS1159_v2.g12656.t1"/>
    </source>
</evidence>
<organism evidence="1 2">
    <name type="scientific">Panagrolaimus sp. PS1159</name>
    <dbReference type="NCBI Taxonomy" id="55785"/>
    <lineage>
        <taxon>Eukaryota</taxon>
        <taxon>Metazoa</taxon>
        <taxon>Ecdysozoa</taxon>
        <taxon>Nematoda</taxon>
        <taxon>Chromadorea</taxon>
        <taxon>Rhabditida</taxon>
        <taxon>Tylenchina</taxon>
        <taxon>Panagrolaimomorpha</taxon>
        <taxon>Panagrolaimoidea</taxon>
        <taxon>Panagrolaimidae</taxon>
        <taxon>Panagrolaimus</taxon>
    </lineage>
</organism>
<dbReference type="WBParaSite" id="PS1159_v2.g12656.t1">
    <property type="protein sequence ID" value="PS1159_v2.g12656.t1"/>
    <property type="gene ID" value="PS1159_v2.g12656"/>
</dbReference>
<dbReference type="Proteomes" id="UP000887580">
    <property type="component" value="Unplaced"/>
</dbReference>
<reference evidence="2" key="1">
    <citation type="submission" date="2022-11" db="UniProtKB">
        <authorList>
            <consortium name="WormBaseParasite"/>
        </authorList>
    </citation>
    <scope>IDENTIFICATION</scope>
</reference>